<evidence type="ECO:0000256" key="5">
    <source>
        <dbReference type="ARBA" id="ARBA00023204"/>
    </source>
</evidence>
<evidence type="ECO:0000256" key="1">
    <source>
        <dbReference type="ARBA" id="ARBA00022598"/>
    </source>
</evidence>
<keyword evidence="5 7" id="KW-0234">DNA repair</keyword>
<dbReference type="Proteomes" id="UP000053902">
    <property type="component" value="Unassembled WGS sequence"/>
</dbReference>
<gene>
    <name evidence="7 10" type="primary">ligB</name>
    <name evidence="10" type="ORF">BN1079_02049</name>
</gene>
<dbReference type="EMBL" id="CCSF01000001">
    <property type="protein sequence ID" value="CDZ94724.1"/>
    <property type="molecule type" value="Genomic_DNA"/>
</dbReference>
<evidence type="ECO:0000256" key="8">
    <source>
        <dbReference type="SAM" id="SignalP"/>
    </source>
</evidence>
<accession>A0A078LU49</accession>
<proteinExistence type="inferred from homology"/>
<dbReference type="PANTHER" id="PTHR47810:SF1">
    <property type="entry name" value="DNA LIGASE B"/>
    <property type="match status" value="1"/>
</dbReference>
<dbReference type="PANTHER" id="PTHR47810">
    <property type="entry name" value="DNA LIGASE"/>
    <property type="match status" value="1"/>
</dbReference>
<dbReference type="SUPFAM" id="SSF56091">
    <property type="entry name" value="DNA ligase/mRNA capping enzyme, catalytic domain"/>
    <property type="match status" value="1"/>
</dbReference>
<dbReference type="InterPro" id="IPR004150">
    <property type="entry name" value="NAD_DNA_ligase_OB"/>
</dbReference>
<keyword evidence="4 7" id="KW-0520">NAD</keyword>
<evidence type="ECO:0000256" key="2">
    <source>
        <dbReference type="ARBA" id="ARBA00022705"/>
    </source>
</evidence>
<dbReference type="Pfam" id="PF14520">
    <property type="entry name" value="HHH_5"/>
    <property type="match status" value="1"/>
</dbReference>
<dbReference type="InterPro" id="IPR012340">
    <property type="entry name" value="NA-bd_OB-fold"/>
</dbReference>
<sequence>MLAMQRLIALSLCLISPLCLAACPDWDAARARQEILNLQQQLSTWNEAYHRRGLSLVDDEIYDQSRARLHQWYRCFPERGAAEVDPLATAAGPVMHPVRQTGLGKLADEAAVRDWIERRSDLWIQPKVDGVAATLVYRDGQLQQLISRGDGASGQDWTAHARQLPAIPQQLSAAGEVILQGELYWRLESHVQAEAGGSGARSRVAGAMARNRLDAGTAAAIGLFVWDWPNGPQTMPARLEHLAALGFADSQSFTRPLTSFDQARHWREQWYRQPLPFASDGVVLRQGQRPPAERWQAEPHWAAAWKYPLRSALAQVRTVEFRIGRSGRITPLLQLEPVQLDDRQIRTLSLGSLKRWQKLDIRPGDQVSVVLSGQAIPQLGAVIWRASERPAVVAPDPGQYHPGSCWQPTPSCEQQFLARLNWLSGKQGLDLPGIGAGTWQALLDAGLLPDLLAWLELDKEVLQQVAGIGETRAEALVSTFDQARNRPLTLWLQALGLPSRLPLETDADWNTLASRSAAQWQAQPDIGPTRARQLLAFFNSEQLQPLRERLRQAGIAGF</sequence>
<dbReference type="Gene3D" id="1.10.287.610">
    <property type="entry name" value="Helix hairpin bin"/>
    <property type="match status" value="1"/>
</dbReference>
<keyword evidence="11" id="KW-1185">Reference proteome</keyword>
<keyword evidence="3 7" id="KW-0227">DNA damage</keyword>
<evidence type="ECO:0000259" key="9">
    <source>
        <dbReference type="SMART" id="SM00532"/>
    </source>
</evidence>
<evidence type="ECO:0000256" key="3">
    <source>
        <dbReference type="ARBA" id="ARBA00022763"/>
    </source>
</evidence>
<comment type="catalytic activity">
    <reaction evidence="6 7">
        <text>NAD(+) + (deoxyribonucleotide)n-3'-hydroxyl + 5'-phospho-(deoxyribonucleotide)m = (deoxyribonucleotide)n+m + AMP + beta-nicotinamide D-nucleotide.</text>
        <dbReference type="EC" id="6.5.1.2"/>
    </reaction>
</comment>
<protein>
    <recommendedName>
        <fullName evidence="7">DNA ligase B</fullName>
        <ecNumber evidence="7">6.5.1.2</ecNumber>
    </recommendedName>
    <alternativeName>
        <fullName evidence="7">Polydeoxyribonucleotide synthase [NAD(+)] B</fullName>
    </alternativeName>
</protein>
<dbReference type="Gene3D" id="2.40.50.140">
    <property type="entry name" value="Nucleic acid-binding proteins"/>
    <property type="match status" value="1"/>
</dbReference>
<dbReference type="InterPro" id="IPR050326">
    <property type="entry name" value="NAD_dep_DNA_ligaseB"/>
</dbReference>
<evidence type="ECO:0000256" key="7">
    <source>
        <dbReference type="HAMAP-Rule" id="MF_01587"/>
    </source>
</evidence>
<dbReference type="InterPro" id="IPR013839">
    <property type="entry name" value="DNAligase_adenylation"/>
</dbReference>
<feature type="active site" description="N6-AMP-lysine intermediate" evidence="7">
    <location>
        <position position="127"/>
    </location>
</feature>
<comment type="similarity">
    <text evidence="7">Belongs to the NAD-dependent DNA ligase family. LigB subfamily.</text>
</comment>
<dbReference type="eggNOG" id="COG0272">
    <property type="taxonomic scope" value="Bacteria"/>
</dbReference>
<comment type="function">
    <text evidence="7">Catalyzes the formation of phosphodiester linkages between 5'-phosphoryl and 3'-hydroxyl groups in double-stranded DNA using NAD as a coenzyme and as the energy source for the reaction.</text>
</comment>
<dbReference type="InterPro" id="IPR033136">
    <property type="entry name" value="DNA_ligase_CS"/>
</dbReference>
<organism evidence="10 11">
    <name type="scientific">Pseudomonas saudiphocaensis</name>
    <dbReference type="NCBI Taxonomy" id="1499686"/>
    <lineage>
        <taxon>Bacteria</taxon>
        <taxon>Pseudomonadati</taxon>
        <taxon>Pseudomonadota</taxon>
        <taxon>Gammaproteobacteria</taxon>
        <taxon>Pseudomonadales</taxon>
        <taxon>Pseudomonadaceae</taxon>
        <taxon>Pseudomonas</taxon>
    </lineage>
</organism>
<dbReference type="Gene3D" id="1.10.150.20">
    <property type="entry name" value="5' to 3' exonuclease, C-terminal subdomain"/>
    <property type="match status" value="2"/>
</dbReference>
<name>A0A078LU49_9PSED</name>
<dbReference type="Pfam" id="PF01653">
    <property type="entry name" value="DNA_ligase_aden"/>
    <property type="match status" value="1"/>
</dbReference>
<reference evidence="10 11" key="1">
    <citation type="submission" date="2014-07" db="EMBL/GenBank/DDBJ databases">
        <authorList>
            <person name="Urmite Genomes Urmite Genomes"/>
        </authorList>
    </citation>
    <scope>NUCLEOTIDE SEQUENCE [LARGE SCALE GENOMIC DNA]</scope>
    <source>
        <strain evidence="10 11">20_BN</strain>
    </source>
</reference>
<dbReference type="PROSITE" id="PS01056">
    <property type="entry name" value="DNA_LIGASE_N2"/>
    <property type="match status" value="1"/>
</dbReference>
<dbReference type="AlphaFoldDB" id="A0A078LU49"/>
<feature type="domain" description="NAD-dependent DNA ligase N-terminal" evidence="9">
    <location>
        <begin position="30"/>
        <end position="428"/>
    </location>
</feature>
<dbReference type="EC" id="6.5.1.2" evidence="7"/>
<dbReference type="SMART" id="SM00532">
    <property type="entry name" value="LIGANc"/>
    <property type="match status" value="1"/>
</dbReference>
<dbReference type="SUPFAM" id="SSF50249">
    <property type="entry name" value="Nucleic acid-binding proteins"/>
    <property type="match status" value="1"/>
</dbReference>
<evidence type="ECO:0000313" key="11">
    <source>
        <dbReference type="Proteomes" id="UP000053902"/>
    </source>
</evidence>
<dbReference type="Pfam" id="PF03120">
    <property type="entry name" value="OB_DNA_ligase"/>
    <property type="match status" value="1"/>
</dbReference>
<keyword evidence="8" id="KW-0732">Signal</keyword>
<dbReference type="NCBIfam" id="NF005987">
    <property type="entry name" value="PRK08097.1"/>
    <property type="match status" value="1"/>
</dbReference>
<dbReference type="Gene3D" id="3.30.470.30">
    <property type="entry name" value="DNA ligase/mRNA capping enzyme"/>
    <property type="match status" value="1"/>
</dbReference>
<keyword evidence="1 7" id="KW-0436">Ligase</keyword>
<keyword evidence="2 7" id="KW-0235">DNA replication</keyword>
<feature type="signal peptide" evidence="8">
    <location>
        <begin position="1"/>
        <end position="21"/>
    </location>
</feature>
<evidence type="ECO:0000256" key="6">
    <source>
        <dbReference type="ARBA" id="ARBA00034005"/>
    </source>
</evidence>
<evidence type="ECO:0000256" key="4">
    <source>
        <dbReference type="ARBA" id="ARBA00023027"/>
    </source>
</evidence>
<dbReference type="HOGENOM" id="CLU_489786_0_0_6"/>
<dbReference type="STRING" id="1499686.BN1079_02049"/>
<feature type="chain" id="PRO_5001741383" description="DNA ligase B" evidence="8">
    <location>
        <begin position="22"/>
        <end position="558"/>
    </location>
</feature>
<dbReference type="GO" id="GO:0003911">
    <property type="term" value="F:DNA ligase (NAD+) activity"/>
    <property type="evidence" value="ECO:0007669"/>
    <property type="project" value="UniProtKB-UniRule"/>
</dbReference>
<dbReference type="InterPro" id="IPR010994">
    <property type="entry name" value="RuvA_2-like"/>
</dbReference>
<dbReference type="GO" id="GO:0006260">
    <property type="term" value="P:DNA replication"/>
    <property type="evidence" value="ECO:0007669"/>
    <property type="project" value="UniProtKB-KW"/>
</dbReference>
<dbReference type="InterPro" id="IPR020923">
    <property type="entry name" value="DNA_ligase_B"/>
</dbReference>
<dbReference type="InterPro" id="IPR013840">
    <property type="entry name" value="DNAligase_N"/>
</dbReference>
<dbReference type="HAMAP" id="MF_01587">
    <property type="entry name" value="DNA_ligase_B"/>
    <property type="match status" value="1"/>
</dbReference>
<evidence type="ECO:0000313" key="10">
    <source>
        <dbReference type="EMBL" id="CDZ94724.1"/>
    </source>
</evidence>
<dbReference type="SUPFAM" id="SSF47781">
    <property type="entry name" value="RuvA domain 2-like"/>
    <property type="match status" value="1"/>
</dbReference>
<dbReference type="GO" id="GO:0006281">
    <property type="term" value="P:DNA repair"/>
    <property type="evidence" value="ECO:0007669"/>
    <property type="project" value="UniProtKB-KW"/>
</dbReference>